<dbReference type="SUPFAM" id="SSF46689">
    <property type="entry name" value="Homeodomain-like"/>
    <property type="match status" value="1"/>
</dbReference>
<evidence type="ECO:0000259" key="7">
    <source>
        <dbReference type="PROSITE" id="PS50071"/>
    </source>
</evidence>
<keyword evidence="2 4" id="KW-0371">Homeobox</keyword>
<feature type="compositionally biased region" description="Polar residues" evidence="6">
    <location>
        <begin position="148"/>
        <end position="161"/>
    </location>
</feature>
<dbReference type="InterPro" id="IPR001356">
    <property type="entry name" value="HD"/>
</dbReference>
<evidence type="ECO:0000313" key="8">
    <source>
        <dbReference type="EMBL" id="KAJ2676000.1"/>
    </source>
</evidence>
<comment type="caution">
    <text evidence="8">The sequence shown here is derived from an EMBL/GenBank/DDBJ whole genome shotgun (WGS) entry which is preliminary data.</text>
</comment>
<feature type="region of interest" description="Disordered" evidence="6">
    <location>
        <begin position="16"/>
        <end position="80"/>
    </location>
</feature>
<dbReference type="InterPro" id="IPR052145">
    <property type="entry name" value="Mediator/Homeobox_domain"/>
</dbReference>
<evidence type="ECO:0000256" key="1">
    <source>
        <dbReference type="ARBA" id="ARBA00023125"/>
    </source>
</evidence>
<dbReference type="Gene3D" id="1.10.10.60">
    <property type="entry name" value="Homeodomain-like"/>
    <property type="match status" value="1"/>
</dbReference>
<evidence type="ECO:0000256" key="5">
    <source>
        <dbReference type="RuleBase" id="RU000682"/>
    </source>
</evidence>
<feature type="compositionally biased region" description="Polar residues" evidence="6">
    <location>
        <begin position="27"/>
        <end position="41"/>
    </location>
</feature>
<feature type="compositionally biased region" description="Polar residues" evidence="6">
    <location>
        <begin position="209"/>
        <end position="231"/>
    </location>
</feature>
<dbReference type="Proteomes" id="UP001151518">
    <property type="component" value="Unassembled WGS sequence"/>
</dbReference>
<feature type="region of interest" description="Disordered" evidence="6">
    <location>
        <begin position="597"/>
        <end position="625"/>
    </location>
</feature>
<organism evidence="8 9">
    <name type="scientific">Coemansia spiralis</name>
    <dbReference type="NCBI Taxonomy" id="417178"/>
    <lineage>
        <taxon>Eukaryota</taxon>
        <taxon>Fungi</taxon>
        <taxon>Fungi incertae sedis</taxon>
        <taxon>Zoopagomycota</taxon>
        <taxon>Kickxellomycotina</taxon>
        <taxon>Kickxellomycetes</taxon>
        <taxon>Kickxellales</taxon>
        <taxon>Kickxellaceae</taxon>
        <taxon>Coemansia</taxon>
    </lineage>
</organism>
<dbReference type="InterPro" id="IPR009057">
    <property type="entry name" value="Homeodomain-like_sf"/>
</dbReference>
<feature type="DNA-binding region" description="Homeobox" evidence="4">
    <location>
        <begin position="87"/>
        <end position="146"/>
    </location>
</feature>
<sequence>MDQSTRPFDMVTAHSLMQQQQHHNQQFAQPLSQQYSHSASISHPHHTHLVSPASRHHIPHHSMHQQPAQQPQQPHMELKPNFYNPYHVKHRRRTTKDQLALLESTFKTTPKPSSELRKSLALTLGMTAREVQIWFQNRRAKQKNMTLRANGSAADASSPSATRPRLSKCTSISPPASPIDTSVPASASLIAALLPPASQTKQLLGRAPSTDSTSASHMQPQPTPVSASSSARQRDVASLAAMTMPAHALRRHSDIPVPFVHTDKQARANNTALAGTATPGATAPAPSTASCSSGATAAPSAGGLPIDKQPVLPAANSATTLSTVATAATAPCAAECASSPSMAIAAAISAAAASSTMPPVSTHDLIQQRQQQQQQQSAFFMPSTARVSLQQAPYFSKRQKKAGDDDFGRYHMARVHQEAFDGTNKLPLKPDGMSPNSPDDQFSLLDPANLPNFMIPDAPSSASLFGTEIGNSSLMFNGGALSNSLALLINGLPSTQQQQQQQNGLMSSQTMPSTDMSLLFSGLFGLGQTPYAPSASSGLSLNNNGDALNSVSNESGSLSARHASLSPTDSALGVDATASFYQTLMLLTQQGASVISQQSHETSPASSAADSVAMASPALASESRQQPPLLPAASFPHLVVSPGISDANGLGTSSLFTASSGSNSLDTNQNSIM</sequence>
<dbReference type="CDD" id="cd00086">
    <property type="entry name" value="homeodomain"/>
    <property type="match status" value="1"/>
</dbReference>
<feature type="region of interest" description="Disordered" evidence="6">
    <location>
        <begin position="148"/>
        <end position="179"/>
    </location>
</feature>
<evidence type="ECO:0000256" key="6">
    <source>
        <dbReference type="SAM" id="MobiDB-lite"/>
    </source>
</evidence>
<keyword evidence="1 4" id="KW-0238">DNA-binding</keyword>
<dbReference type="GO" id="GO:0003677">
    <property type="term" value="F:DNA binding"/>
    <property type="evidence" value="ECO:0007669"/>
    <property type="project" value="UniProtKB-UniRule"/>
</dbReference>
<accession>A0A9W8G7I8</accession>
<dbReference type="PANTHER" id="PTHR24330">
    <property type="entry name" value="HOMEOBOX PROTEIN BARH-LIKE"/>
    <property type="match status" value="1"/>
</dbReference>
<dbReference type="GO" id="GO:0005634">
    <property type="term" value="C:nucleus"/>
    <property type="evidence" value="ECO:0007669"/>
    <property type="project" value="UniProtKB-SubCell"/>
</dbReference>
<evidence type="ECO:0000256" key="4">
    <source>
        <dbReference type="PROSITE-ProRule" id="PRU00108"/>
    </source>
</evidence>
<dbReference type="PROSITE" id="PS00027">
    <property type="entry name" value="HOMEOBOX_1"/>
    <property type="match status" value="1"/>
</dbReference>
<dbReference type="GO" id="GO:0000981">
    <property type="term" value="F:DNA-binding transcription factor activity, RNA polymerase II-specific"/>
    <property type="evidence" value="ECO:0007669"/>
    <property type="project" value="InterPro"/>
</dbReference>
<reference evidence="8" key="1">
    <citation type="submission" date="2022-07" db="EMBL/GenBank/DDBJ databases">
        <title>Phylogenomic reconstructions and comparative analyses of Kickxellomycotina fungi.</title>
        <authorList>
            <person name="Reynolds N.K."/>
            <person name="Stajich J.E."/>
            <person name="Barry K."/>
            <person name="Grigoriev I.V."/>
            <person name="Crous P."/>
            <person name="Smith M.E."/>
        </authorList>
    </citation>
    <scope>NUCLEOTIDE SEQUENCE</scope>
    <source>
        <strain evidence="8">NRRL 3115</strain>
    </source>
</reference>
<dbReference type="EMBL" id="JANBTW010000043">
    <property type="protein sequence ID" value="KAJ2676000.1"/>
    <property type="molecule type" value="Genomic_DNA"/>
</dbReference>
<evidence type="ECO:0000256" key="3">
    <source>
        <dbReference type="ARBA" id="ARBA00023242"/>
    </source>
</evidence>
<name>A0A9W8G7I8_9FUNG</name>
<evidence type="ECO:0000313" key="9">
    <source>
        <dbReference type="Proteomes" id="UP001151518"/>
    </source>
</evidence>
<dbReference type="AlphaFoldDB" id="A0A9W8G7I8"/>
<keyword evidence="3 4" id="KW-0539">Nucleus</keyword>
<dbReference type="Pfam" id="PF00046">
    <property type="entry name" value="Homeodomain"/>
    <property type="match status" value="1"/>
</dbReference>
<dbReference type="SMART" id="SM00389">
    <property type="entry name" value="HOX"/>
    <property type="match status" value="1"/>
</dbReference>
<protein>
    <recommendedName>
        <fullName evidence="7">Homeobox domain-containing protein</fullName>
    </recommendedName>
</protein>
<feature type="compositionally biased region" description="Basic residues" evidence="6">
    <location>
        <begin position="43"/>
        <end position="63"/>
    </location>
</feature>
<gene>
    <name evidence="8" type="ORF">GGI25_003734</name>
</gene>
<dbReference type="InterPro" id="IPR017970">
    <property type="entry name" value="Homeobox_CS"/>
</dbReference>
<proteinExistence type="predicted"/>
<feature type="region of interest" description="Disordered" evidence="6">
    <location>
        <begin position="275"/>
        <end position="299"/>
    </location>
</feature>
<feature type="domain" description="Homeobox" evidence="7">
    <location>
        <begin position="85"/>
        <end position="145"/>
    </location>
</feature>
<evidence type="ECO:0000256" key="2">
    <source>
        <dbReference type="ARBA" id="ARBA00023155"/>
    </source>
</evidence>
<feature type="compositionally biased region" description="Low complexity" evidence="6">
    <location>
        <begin position="603"/>
        <end position="620"/>
    </location>
</feature>
<comment type="subcellular location">
    <subcellularLocation>
        <location evidence="4 5">Nucleus</location>
    </subcellularLocation>
</comment>
<dbReference type="PROSITE" id="PS50071">
    <property type="entry name" value="HOMEOBOX_2"/>
    <property type="match status" value="1"/>
</dbReference>
<dbReference type="OrthoDB" id="6159439at2759"/>
<feature type="compositionally biased region" description="Low complexity" evidence="6">
    <location>
        <begin position="64"/>
        <end position="75"/>
    </location>
</feature>
<feature type="region of interest" description="Disordered" evidence="6">
    <location>
        <begin position="201"/>
        <end position="236"/>
    </location>
</feature>